<dbReference type="RefSeq" id="WP_322809574.1">
    <property type="nucleotide sequence ID" value="NZ_JAVBVO010000005.1"/>
</dbReference>
<evidence type="ECO:0000256" key="1">
    <source>
        <dbReference type="SAM" id="MobiDB-lite"/>
    </source>
</evidence>
<feature type="compositionally biased region" description="Basic and acidic residues" evidence="1">
    <location>
        <begin position="31"/>
        <end position="46"/>
    </location>
</feature>
<evidence type="ECO:0000313" key="3">
    <source>
        <dbReference type="EMBL" id="MDZ5760059.1"/>
    </source>
</evidence>
<evidence type="ECO:0000256" key="2">
    <source>
        <dbReference type="SAM" id="SignalP"/>
    </source>
</evidence>
<evidence type="ECO:0008006" key="5">
    <source>
        <dbReference type="Google" id="ProtNLM"/>
    </source>
</evidence>
<comment type="caution">
    <text evidence="3">The sequence shown here is derived from an EMBL/GenBank/DDBJ whole genome shotgun (WGS) entry which is preliminary data.</text>
</comment>
<feature type="chain" id="PRO_5043623001" description="DUF4352 domain-containing protein" evidence="2">
    <location>
        <begin position="23"/>
        <end position="172"/>
    </location>
</feature>
<sequence length="172" mass="18738">MNYLKKISIVSFTALLSIIIVACGSSSNNADKNKRQESVSEKKEDTPTDQLTDLAVGSSVTIKGVTITLNSVNDGLDASGSPTYEIDVTYKNNSEKNINASPYDWSTVLNTGSDKAHVGGKSFNTKSISTDEEWNGTVTLWKDESPEKVKFESSFLNIKGENSQVTWLITTD</sequence>
<protein>
    <recommendedName>
        <fullName evidence="5">DUF4352 domain-containing protein</fullName>
    </recommendedName>
</protein>
<dbReference type="AlphaFoldDB" id="A0AAW9JXP4"/>
<feature type="region of interest" description="Disordered" evidence="1">
    <location>
        <begin position="29"/>
        <end position="48"/>
    </location>
</feature>
<dbReference type="PROSITE" id="PS51257">
    <property type="entry name" value="PROKAR_LIPOPROTEIN"/>
    <property type="match status" value="1"/>
</dbReference>
<dbReference type="EMBL" id="JAVBVO010000005">
    <property type="protein sequence ID" value="MDZ5760059.1"/>
    <property type="molecule type" value="Genomic_DNA"/>
</dbReference>
<reference evidence="3" key="1">
    <citation type="submission" date="2023-08" db="EMBL/GenBank/DDBJ databases">
        <title>Genomic characterization of piscicolin 126 produced by Carnobacterium maltaromaticum CM22 strain isolated from salmon (Salmo salar).</title>
        <authorList>
            <person name="Gonzalez-Gragera E."/>
            <person name="Garcia-Lopez J.D."/>
            <person name="Teso-Perez C."/>
            <person name="Gimenez-Hernandez I."/>
            <person name="Peralta-Sanchez J.M."/>
            <person name="Valdivia E."/>
            <person name="Montalban-Lopez M."/>
            <person name="Martin-Platero A.M."/>
            <person name="Banos A."/>
            <person name="Martinez-Bueno M."/>
        </authorList>
    </citation>
    <scope>NUCLEOTIDE SEQUENCE</scope>
    <source>
        <strain evidence="3">CM22</strain>
    </source>
</reference>
<keyword evidence="2" id="KW-0732">Signal</keyword>
<dbReference type="Proteomes" id="UP001290462">
    <property type="component" value="Unassembled WGS sequence"/>
</dbReference>
<proteinExistence type="predicted"/>
<feature type="signal peptide" evidence="2">
    <location>
        <begin position="1"/>
        <end position="22"/>
    </location>
</feature>
<organism evidence="3 4">
    <name type="scientific">Carnobacterium maltaromaticum</name>
    <name type="common">Carnobacterium piscicola</name>
    <dbReference type="NCBI Taxonomy" id="2751"/>
    <lineage>
        <taxon>Bacteria</taxon>
        <taxon>Bacillati</taxon>
        <taxon>Bacillota</taxon>
        <taxon>Bacilli</taxon>
        <taxon>Lactobacillales</taxon>
        <taxon>Carnobacteriaceae</taxon>
        <taxon>Carnobacterium</taxon>
    </lineage>
</organism>
<name>A0AAW9JXP4_CARML</name>
<accession>A0AAW9JXP4</accession>
<evidence type="ECO:0000313" key="4">
    <source>
        <dbReference type="Proteomes" id="UP001290462"/>
    </source>
</evidence>
<gene>
    <name evidence="3" type="ORF">RAK27_15595</name>
</gene>